<sequence>MKKTRAKPFNRERAIRKIAGGFNKAYLLRKAEAAAVGAGLGVGITSAVMAKKLQPFILANIASLGITAATESLARLIEQNLLARCVGKPRVSARIAQKAKDPNVRKLLLAIAGLKSLSAAEKTALSNFLGGTAKRREKIIAREILKKEMQKQKL</sequence>
<evidence type="ECO:0000313" key="2">
    <source>
        <dbReference type="EMBL" id="HIH33004.1"/>
    </source>
</evidence>
<dbReference type="EMBL" id="JAGVWB010000010">
    <property type="protein sequence ID" value="MBS3058087.1"/>
    <property type="molecule type" value="Genomic_DNA"/>
</dbReference>
<accession>A0A7J4KTI5</accession>
<dbReference type="Proteomes" id="UP000680185">
    <property type="component" value="Unassembled WGS sequence"/>
</dbReference>
<comment type="caution">
    <text evidence="2">The sequence shown here is derived from an EMBL/GenBank/DDBJ whole genome shotgun (WGS) entry which is preliminary data.</text>
</comment>
<evidence type="ECO:0000313" key="1">
    <source>
        <dbReference type="EMBL" id="HIH21347.1"/>
    </source>
</evidence>
<proteinExistence type="predicted"/>
<dbReference type="Proteomes" id="UP000527315">
    <property type="component" value="Unassembled WGS sequence"/>
</dbReference>
<evidence type="ECO:0000313" key="4">
    <source>
        <dbReference type="Proteomes" id="UP000527315"/>
    </source>
</evidence>
<dbReference type="EMBL" id="DUFW01000024">
    <property type="protein sequence ID" value="HIH21347.1"/>
    <property type="molecule type" value="Genomic_DNA"/>
</dbReference>
<protein>
    <submittedName>
        <fullName evidence="2">Uncharacterized protein</fullName>
    </submittedName>
</protein>
<reference evidence="3" key="3">
    <citation type="submission" date="2021-05" db="EMBL/GenBank/DDBJ databases">
        <title>Protein family content uncovers lineage relationships and bacterial pathway maintenance mechanisms in DPANN archaea.</title>
        <authorList>
            <person name="Castelle C.J."/>
            <person name="Meheust R."/>
            <person name="Jaffe A.L."/>
            <person name="Seitz K."/>
            <person name="Gong X."/>
            <person name="Baker B.J."/>
            <person name="Banfield J.F."/>
        </authorList>
    </citation>
    <scope>NUCLEOTIDE SEQUENCE</scope>
    <source>
        <strain evidence="3">RIFCSPLOWO2_01_FULL_43_13</strain>
    </source>
</reference>
<dbReference type="AlphaFoldDB" id="A0A7J4KTI5"/>
<dbReference type="Proteomes" id="UP000590964">
    <property type="component" value="Unassembled WGS sequence"/>
</dbReference>
<reference evidence="3" key="2">
    <citation type="submission" date="2021-03" db="EMBL/GenBank/DDBJ databases">
        <authorList>
            <person name="Jaffe A."/>
        </authorList>
    </citation>
    <scope>NUCLEOTIDE SEQUENCE</scope>
    <source>
        <strain evidence="3">RIFCSPLOWO2_01_FULL_43_13</strain>
    </source>
</reference>
<reference evidence="2" key="1">
    <citation type="journal article" date="2020" name="bioRxiv">
        <title>A rank-normalized archaeal taxonomy based on genome phylogeny resolves widespread incomplete and uneven classifications.</title>
        <authorList>
            <person name="Rinke C."/>
            <person name="Chuvochina M."/>
            <person name="Mussig A.J."/>
            <person name="Chaumeil P.-A."/>
            <person name="Waite D.W."/>
            <person name="Whitman W.B."/>
            <person name="Parks D.H."/>
            <person name="Hugenholtz P."/>
        </authorList>
    </citation>
    <scope>NUCLEOTIDE SEQUENCE</scope>
    <source>
        <strain evidence="2">UBA10036</strain>
        <strain evidence="1">UBA10191</strain>
    </source>
</reference>
<evidence type="ECO:0000313" key="3">
    <source>
        <dbReference type="EMBL" id="MBS3058087.1"/>
    </source>
</evidence>
<name>A0A7J4KTI5_9ARCH</name>
<gene>
    <name evidence="1" type="ORF">HA222_01635</name>
    <name evidence="2" type="ORF">HA227_02000</name>
    <name evidence="3" type="ORF">J4478_01670</name>
</gene>
<organism evidence="2 4">
    <name type="scientific">Candidatus Iainarchaeum sp</name>
    <dbReference type="NCBI Taxonomy" id="3101447"/>
    <lineage>
        <taxon>Archaea</taxon>
        <taxon>Candidatus Iainarchaeota</taxon>
        <taxon>Candidatus Iainarchaeia</taxon>
        <taxon>Candidatus Iainarchaeales</taxon>
        <taxon>Candidatus Iainarchaeaceae</taxon>
        <taxon>Candidatus Iainarchaeum</taxon>
    </lineage>
</organism>
<dbReference type="EMBL" id="DUFJ01000052">
    <property type="protein sequence ID" value="HIH33004.1"/>
    <property type="molecule type" value="Genomic_DNA"/>
</dbReference>